<gene>
    <name evidence="1" type="ORF">OL599_12020</name>
</gene>
<dbReference type="RefSeq" id="WP_264713996.1">
    <property type="nucleotide sequence ID" value="NZ_JAPDNT010000007.1"/>
</dbReference>
<dbReference type="EMBL" id="JAPDNT010000007">
    <property type="protein sequence ID" value="MCW3475299.1"/>
    <property type="molecule type" value="Genomic_DNA"/>
</dbReference>
<accession>A0AA41YKY6</accession>
<sequence>MSGFDRRTALCRQPAPARVTGIDFVQVVDPHDQHVLRVFFLIDPDTLAVPMVATAAMPVDASPALVTIVSISGGETLAAAVVVRATWMSVPTDAGPRTVLEVQVAEPGDFSIYRLTVQDARVDRWFNAVAFSFKQGCPSDLDCAPVTECREEDAPEPRIDYLARDFTSFGNALLDFAAANWPQWRERVPADAGVMLMELLAALGDEFSYIQDRAAREAYLDTATEGRSRRGLARLVDYRPDPGRSATTLLAIAVTAGGGFAAAGTPVWAVRESTPPLIFELGTSVADRLGGWQFWVQSAWNAIPLHPLDDTPDGRCLPVGATEAYLVGHVPTLGQLPVGDPSVDPANPGAFWIGKWVILRSTPADPSLPARRWLIQITAVEQTEDPLFLVDANGNPDPNGNPLDITRIAWDPAQALPFELCQDETALLGNIVPAIAGASGSEVFRIGAWTPAEPQAAALLPRAVERQGVYDAQSAGRRLVLRWSPRRTEAAGLAWLDPLTPDIVLREVEPAGGGFVPVPGADAWEYQPSLIDALPDAPVFTLEEGTWREIIRFERIGETIVHEDYASGAGFTLRFGDGAFGRAPPDGTLFEVLYRTGPAPGASLADANLAADSVTMLVEPGSQPPNQPLALASAVTNPLAITSGSDPEPPDTTRILAPEAWRARPLRAVRDEDYRAIAARELDWVQRAGAQARWTGSWLTEFVTADPEGAFALSEAHREELADLVDGIRQAGREAFVVDPDFISIDLDISICVQPGHYPGDVEQRVTEALTGRRRPHRKPAFFDPDNFTFGDPLRRSALEAAVQAVPGVHGVEQILIRARRITDWRPFDEPDFTIGANQIIRLQNDANLPERGSLAVHARTGA</sequence>
<evidence type="ECO:0000313" key="2">
    <source>
        <dbReference type="Proteomes" id="UP001165679"/>
    </source>
</evidence>
<organism evidence="1 2">
    <name type="scientific">Limobrevibacterium gyesilva</name>
    <dbReference type="NCBI Taxonomy" id="2991712"/>
    <lineage>
        <taxon>Bacteria</taxon>
        <taxon>Pseudomonadati</taxon>
        <taxon>Pseudomonadota</taxon>
        <taxon>Alphaproteobacteria</taxon>
        <taxon>Acetobacterales</taxon>
        <taxon>Acetobacteraceae</taxon>
        <taxon>Limobrevibacterium</taxon>
    </lineage>
</organism>
<reference evidence="1" key="1">
    <citation type="submission" date="2022-09" db="EMBL/GenBank/DDBJ databases">
        <title>Rhodovastum sp. nov. RN2-1 isolated from soil in Seongnam, South Korea.</title>
        <authorList>
            <person name="Le N.T."/>
        </authorList>
    </citation>
    <scope>NUCLEOTIDE SEQUENCE</scope>
    <source>
        <strain evidence="1">RN2-1</strain>
    </source>
</reference>
<protein>
    <recommendedName>
        <fullName evidence="3">Baseplate assembly protein</fullName>
    </recommendedName>
</protein>
<evidence type="ECO:0008006" key="3">
    <source>
        <dbReference type="Google" id="ProtNLM"/>
    </source>
</evidence>
<name>A0AA41YKY6_9PROT</name>
<dbReference type="Proteomes" id="UP001165679">
    <property type="component" value="Unassembled WGS sequence"/>
</dbReference>
<keyword evidence="2" id="KW-1185">Reference proteome</keyword>
<comment type="caution">
    <text evidence="1">The sequence shown here is derived from an EMBL/GenBank/DDBJ whole genome shotgun (WGS) entry which is preliminary data.</text>
</comment>
<proteinExistence type="predicted"/>
<dbReference type="AlphaFoldDB" id="A0AA41YKY6"/>
<evidence type="ECO:0000313" key="1">
    <source>
        <dbReference type="EMBL" id="MCW3475299.1"/>
    </source>
</evidence>
<reference evidence="1" key="2">
    <citation type="submission" date="2022-10" db="EMBL/GenBank/DDBJ databases">
        <authorList>
            <person name="Trinh H.N."/>
        </authorList>
    </citation>
    <scope>NUCLEOTIDE SEQUENCE</scope>
    <source>
        <strain evidence="1">RN2-1</strain>
    </source>
</reference>